<organism evidence="1 2">
    <name type="scientific">Chryseobacterium paridis</name>
    <dbReference type="NCBI Taxonomy" id="2800328"/>
    <lineage>
        <taxon>Bacteria</taxon>
        <taxon>Pseudomonadati</taxon>
        <taxon>Bacteroidota</taxon>
        <taxon>Flavobacteriia</taxon>
        <taxon>Flavobacteriales</taxon>
        <taxon>Weeksellaceae</taxon>
        <taxon>Chryseobacterium group</taxon>
        <taxon>Chryseobacterium</taxon>
    </lineage>
</organism>
<proteinExistence type="predicted"/>
<keyword evidence="2" id="KW-1185">Reference proteome</keyword>
<dbReference type="EMBL" id="JAENHK010000010">
    <property type="protein sequence ID" value="MBK1897574.1"/>
    <property type="molecule type" value="Genomic_DNA"/>
</dbReference>
<gene>
    <name evidence="1" type="ORF">JHL15_17545</name>
</gene>
<comment type="caution">
    <text evidence="1">The sequence shown here is derived from an EMBL/GenBank/DDBJ whole genome shotgun (WGS) entry which is preliminary data.</text>
</comment>
<reference evidence="2" key="1">
    <citation type="submission" date="2021-01" db="EMBL/GenBank/DDBJ databases">
        <title>Genome public.</title>
        <authorList>
            <person name="Liu C."/>
            <person name="Sun Q."/>
        </authorList>
    </citation>
    <scope>NUCLEOTIDE SEQUENCE [LARGE SCALE GENOMIC DNA]</scope>
    <source>
        <strain evidence="2">YIM B02567</strain>
    </source>
</reference>
<evidence type="ECO:0000313" key="2">
    <source>
        <dbReference type="Proteomes" id="UP000628669"/>
    </source>
</evidence>
<name>A0ABS1FZF6_9FLAO</name>
<accession>A0ABS1FZF6</accession>
<dbReference type="RefSeq" id="WP_200247875.1">
    <property type="nucleotide sequence ID" value="NZ_JAENHK010000010.1"/>
</dbReference>
<dbReference type="Proteomes" id="UP000628669">
    <property type="component" value="Unassembled WGS sequence"/>
</dbReference>
<evidence type="ECO:0000313" key="1">
    <source>
        <dbReference type="EMBL" id="MBK1897574.1"/>
    </source>
</evidence>
<sequence>MNYLEVDYKQILFFYAFLRQVDLSLDRSRWTSLKELHDYYQDRISPEQMISYLKIRLNVPDGNFNDLAAQVENKKNSKSKFKLFAKKTVLSEEELINLHHLLELFDGCLKSGKEQYTIETEGLRVDIAKYYSLLLEPKITRSDLKKVISIEHYGQNRLLKTKELKDVVPKDFLVT</sequence>
<protein>
    <submittedName>
        <fullName evidence="1">Uncharacterized protein</fullName>
    </submittedName>
</protein>